<evidence type="ECO:0000313" key="3">
    <source>
        <dbReference type="Proteomes" id="UP001596067"/>
    </source>
</evidence>
<accession>A0ABW1F915</accession>
<dbReference type="Proteomes" id="UP001596067">
    <property type="component" value="Unassembled WGS sequence"/>
</dbReference>
<feature type="region of interest" description="Disordered" evidence="1">
    <location>
        <begin position="65"/>
        <end position="96"/>
    </location>
</feature>
<dbReference type="RefSeq" id="WP_313761252.1">
    <property type="nucleotide sequence ID" value="NZ_JBHSOD010000089.1"/>
</dbReference>
<reference evidence="3" key="1">
    <citation type="journal article" date="2019" name="Int. J. Syst. Evol. Microbiol.">
        <title>The Global Catalogue of Microorganisms (GCM) 10K type strain sequencing project: providing services to taxonomists for standard genome sequencing and annotation.</title>
        <authorList>
            <consortium name="The Broad Institute Genomics Platform"/>
            <consortium name="The Broad Institute Genome Sequencing Center for Infectious Disease"/>
            <person name="Wu L."/>
            <person name="Ma J."/>
        </authorList>
    </citation>
    <scope>NUCLEOTIDE SEQUENCE [LARGE SCALE GENOMIC DNA]</scope>
    <source>
        <strain evidence="3">CGMCC 4.1469</strain>
    </source>
</reference>
<dbReference type="EMBL" id="JBHSOD010000089">
    <property type="protein sequence ID" value="MFC5890625.1"/>
    <property type="molecule type" value="Genomic_DNA"/>
</dbReference>
<dbReference type="SUPFAM" id="SSF47598">
    <property type="entry name" value="Ribbon-helix-helix"/>
    <property type="match status" value="1"/>
</dbReference>
<name>A0ABW1F915_9ACTN</name>
<evidence type="ECO:0008006" key="4">
    <source>
        <dbReference type="Google" id="ProtNLM"/>
    </source>
</evidence>
<dbReference type="InterPro" id="IPR053842">
    <property type="entry name" value="NikA-like"/>
</dbReference>
<keyword evidence="3" id="KW-1185">Reference proteome</keyword>
<proteinExistence type="predicted"/>
<organism evidence="2 3">
    <name type="scientific">Kitasatospora aburaviensis</name>
    <dbReference type="NCBI Taxonomy" id="67265"/>
    <lineage>
        <taxon>Bacteria</taxon>
        <taxon>Bacillati</taxon>
        <taxon>Actinomycetota</taxon>
        <taxon>Actinomycetes</taxon>
        <taxon>Kitasatosporales</taxon>
        <taxon>Streptomycetaceae</taxon>
        <taxon>Kitasatospora</taxon>
    </lineage>
</organism>
<evidence type="ECO:0000313" key="2">
    <source>
        <dbReference type="EMBL" id="MFC5890625.1"/>
    </source>
</evidence>
<dbReference type="Pfam" id="PF21983">
    <property type="entry name" value="NikA-like"/>
    <property type="match status" value="1"/>
</dbReference>
<sequence length="96" mass="10595">MKQLNVRLDDSIHEALEQRAEAAGMSLPDYARKVLAEEADERRERFLTAAAHFAQAWAPAFEAEFGPYPQEAAGHPQDTARRPQETTARTGTADAA</sequence>
<evidence type="ECO:0000256" key="1">
    <source>
        <dbReference type="SAM" id="MobiDB-lite"/>
    </source>
</evidence>
<protein>
    <recommendedName>
        <fullName evidence="4">Toxin-antitoxin system HicB family antitoxin</fullName>
    </recommendedName>
</protein>
<comment type="caution">
    <text evidence="2">The sequence shown here is derived from an EMBL/GenBank/DDBJ whole genome shotgun (WGS) entry which is preliminary data.</text>
</comment>
<dbReference type="InterPro" id="IPR010985">
    <property type="entry name" value="Ribbon_hlx_hlx"/>
</dbReference>
<gene>
    <name evidence="2" type="ORF">ACFP0N_37305</name>
</gene>